<keyword evidence="3" id="KW-1185">Reference proteome</keyword>
<dbReference type="GeneID" id="54303956"/>
<sequence>MPSTPRSSKRPATQLLESPPKRHSPEKADAPPTEELRLTPSKETIDTLTRIRSLSLSPGVGSAYARARSTKSPSPRIGAHARNKSTNSLPIGLIIALTRSRDTTSPSPGIGTAHASNKSTNPPEVPKNLASKRKEYAWEAAHAR</sequence>
<protein>
    <submittedName>
        <fullName evidence="2">Uncharacterized protein</fullName>
    </submittedName>
</protein>
<feature type="region of interest" description="Disordered" evidence="1">
    <location>
        <begin position="100"/>
        <end position="144"/>
    </location>
</feature>
<evidence type="ECO:0000256" key="1">
    <source>
        <dbReference type="SAM" id="MobiDB-lite"/>
    </source>
</evidence>
<evidence type="ECO:0000313" key="2">
    <source>
        <dbReference type="EMBL" id="KAF2137578.1"/>
    </source>
</evidence>
<feature type="compositionally biased region" description="Basic and acidic residues" evidence="1">
    <location>
        <begin position="19"/>
        <end position="37"/>
    </location>
</feature>
<organism evidence="2 3">
    <name type="scientific">Aplosporella prunicola CBS 121167</name>
    <dbReference type="NCBI Taxonomy" id="1176127"/>
    <lineage>
        <taxon>Eukaryota</taxon>
        <taxon>Fungi</taxon>
        <taxon>Dikarya</taxon>
        <taxon>Ascomycota</taxon>
        <taxon>Pezizomycotina</taxon>
        <taxon>Dothideomycetes</taxon>
        <taxon>Dothideomycetes incertae sedis</taxon>
        <taxon>Botryosphaeriales</taxon>
        <taxon>Aplosporellaceae</taxon>
        <taxon>Aplosporella</taxon>
    </lineage>
</organism>
<dbReference type="Proteomes" id="UP000799438">
    <property type="component" value="Unassembled WGS sequence"/>
</dbReference>
<reference evidence="2" key="1">
    <citation type="journal article" date="2020" name="Stud. Mycol.">
        <title>101 Dothideomycetes genomes: a test case for predicting lifestyles and emergence of pathogens.</title>
        <authorList>
            <person name="Haridas S."/>
            <person name="Albert R."/>
            <person name="Binder M."/>
            <person name="Bloem J."/>
            <person name="Labutti K."/>
            <person name="Salamov A."/>
            <person name="Andreopoulos B."/>
            <person name="Baker S."/>
            <person name="Barry K."/>
            <person name="Bills G."/>
            <person name="Bluhm B."/>
            <person name="Cannon C."/>
            <person name="Castanera R."/>
            <person name="Culley D."/>
            <person name="Daum C."/>
            <person name="Ezra D."/>
            <person name="Gonzalez J."/>
            <person name="Henrissat B."/>
            <person name="Kuo A."/>
            <person name="Liang C."/>
            <person name="Lipzen A."/>
            <person name="Lutzoni F."/>
            <person name="Magnuson J."/>
            <person name="Mondo S."/>
            <person name="Nolan M."/>
            <person name="Ohm R."/>
            <person name="Pangilinan J."/>
            <person name="Park H.-J."/>
            <person name="Ramirez L."/>
            <person name="Alfaro M."/>
            <person name="Sun H."/>
            <person name="Tritt A."/>
            <person name="Yoshinaga Y."/>
            <person name="Zwiers L.-H."/>
            <person name="Turgeon B."/>
            <person name="Goodwin S."/>
            <person name="Spatafora J."/>
            <person name="Crous P."/>
            <person name="Grigoriev I."/>
        </authorList>
    </citation>
    <scope>NUCLEOTIDE SEQUENCE</scope>
    <source>
        <strain evidence="2">CBS 121167</strain>
    </source>
</reference>
<dbReference type="RefSeq" id="XP_033393293.1">
    <property type="nucleotide sequence ID" value="XM_033546450.1"/>
</dbReference>
<dbReference type="EMBL" id="ML995501">
    <property type="protein sequence ID" value="KAF2137578.1"/>
    <property type="molecule type" value="Genomic_DNA"/>
</dbReference>
<gene>
    <name evidence="2" type="ORF">K452DRAFT_361752</name>
</gene>
<dbReference type="AlphaFoldDB" id="A0A6A6B1W3"/>
<feature type="compositionally biased region" description="Basic and acidic residues" evidence="1">
    <location>
        <begin position="132"/>
        <end position="144"/>
    </location>
</feature>
<proteinExistence type="predicted"/>
<accession>A0A6A6B1W3</accession>
<feature type="compositionally biased region" description="Polar residues" evidence="1">
    <location>
        <begin position="46"/>
        <end position="56"/>
    </location>
</feature>
<feature type="region of interest" description="Disordered" evidence="1">
    <location>
        <begin position="1"/>
        <end position="85"/>
    </location>
</feature>
<evidence type="ECO:0000313" key="3">
    <source>
        <dbReference type="Proteomes" id="UP000799438"/>
    </source>
</evidence>
<name>A0A6A6B1W3_9PEZI</name>